<feature type="transmembrane region" description="Helical" evidence="1">
    <location>
        <begin position="160"/>
        <end position="176"/>
    </location>
</feature>
<feature type="transmembrane region" description="Helical" evidence="1">
    <location>
        <begin position="335"/>
        <end position="351"/>
    </location>
</feature>
<organism evidence="2 3">
    <name type="scientific">Pseudaminobacter salicylatoxidans</name>
    <dbReference type="NCBI Taxonomy" id="93369"/>
    <lineage>
        <taxon>Bacteria</taxon>
        <taxon>Pseudomonadati</taxon>
        <taxon>Pseudomonadota</taxon>
        <taxon>Alphaproteobacteria</taxon>
        <taxon>Hyphomicrobiales</taxon>
        <taxon>Phyllobacteriaceae</taxon>
        <taxon>Pseudaminobacter</taxon>
    </lineage>
</organism>
<reference evidence="2 3" key="1">
    <citation type="submission" date="2018-05" db="EMBL/GenBank/DDBJ databases">
        <title>Genomic Encyclopedia of Type Strains, Phase IV (KMG-IV): sequencing the most valuable type-strain genomes for metagenomic binning, comparative biology and taxonomic classification.</title>
        <authorList>
            <person name="Goeker M."/>
        </authorList>
    </citation>
    <scope>NUCLEOTIDE SEQUENCE [LARGE SCALE GENOMIC DNA]</scope>
    <source>
        <strain evidence="2 3">DSM 6986</strain>
    </source>
</reference>
<evidence type="ECO:0000256" key="1">
    <source>
        <dbReference type="SAM" id="Phobius"/>
    </source>
</evidence>
<gene>
    <name evidence="2" type="ORF">C7441_11755</name>
</gene>
<feature type="transmembrane region" description="Helical" evidence="1">
    <location>
        <begin position="308"/>
        <end position="329"/>
    </location>
</feature>
<evidence type="ECO:0008006" key="4">
    <source>
        <dbReference type="Google" id="ProtNLM"/>
    </source>
</evidence>
<keyword evidence="1" id="KW-0812">Transmembrane</keyword>
<dbReference type="OrthoDB" id="7993201at2"/>
<feature type="transmembrane region" description="Helical" evidence="1">
    <location>
        <begin position="223"/>
        <end position="246"/>
    </location>
</feature>
<feature type="transmembrane region" description="Helical" evidence="1">
    <location>
        <begin position="182"/>
        <end position="211"/>
    </location>
</feature>
<dbReference type="RefSeq" id="WP_109614394.1">
    <property type="nucleotide sequence ID" value="NZ_QGGG01000017.1"/>
</dbReference>
<evidence type="ECO:0000313" key="3">
    <source>
        <dbReference type="Proteomes" id="UP000245396"/>
    </source>
</evidence>
<evidence type="ECO:0000313" key="2">
    <source>
        <dbReference type="EMBL" id="PWJ77644.1"/>
    </source>
</evidence>
<feature type="transmembrane region" description="Helical" evidence="1">
    <location>
        <begin position="20"/>
        <end position="40"/>
    </location>
</feature>
<dbReference type="Proteomes" id="UP000245396">
    <property type="component" value="Unassembled WGS sequence"/>
</dbReference>
<comment type="caution">
    <text evidence="2">The sequence shown here is derived from an EMBL/GenBank/DDBJ whole genome shotgun (WGS) entry which is preliminary data.</text>
</comment>
<protein>
    <recommendedName>
        <fullName evidence="4">4-amino-4-deoxy-L-arabinose transferase-like glycosyltransferase</fullName>
    </recommendedName>
</protein>
<feature type="transmembrane region" description="Helical" evidence="1">
    <location>
        <begin position="69"/>
        <end position="88"/>
    </location>
</feature>
<feature type="transmembrane region" description="Helical" evidence="1">
    <location>
        <begin position="266"/>
        <end position="287"/>
    </location>
</feature>
<proteinExistence type="predicted"/>
<feature type="transmembrane region" description="Helical" evidence="1">
    <location>
        <begin position="120"/>
        <end position="139"/>
    </location>
</feature>
<feature type="transmembrane region" description="Helical" evidence="1">
    <location>
        <begin position="363"/>
        <end position="382"/>
    </location>
</feature>
<name>A0A316BUB4_PSESE</name>
<accession>A0A316BUB4</accession>
<keyword evidence="1" id="KW-1133">Transmembrane helix</keyword>
<feature type="transmembrane region" description="Helical" evidence="1">
    <location>
        <begin position="95"/>
        <end position="114"/>
    </location>
</feature>
<dbReference type="AlphaFoldDB" id="A0A316BUB4"/>
<keyword evidence="1" id="KW-0472">Membrane</keyword>
<sequence length="579" mass="62687">MATVSGHARTARGAITTSPLLVLAIAIALLAGLALLPLTVPIGPMYWDLFIYFDAANRILDGQVPINDFFTPVGPLGYYVFAGAVGLFPDAQPALLVHWSWLVVTAPLLALVVTDVDRRSRGIAFALLIPFLVFAILPFNTRSFYPFPGSDGFGIYNRQASQLLYILAAALIFMRSQRTLALVVMLAMLALFFGKITGAVAGGLLCCFAFVAGRISLRHAAAAAAGFLAVLAAIELSSGMVSHYISDILALVSMNEETLAPRFAQSASLNFGMLMSGLLLAATVAFAERNRITADLSAVWREKTLRAIARLLDNEALWLVVVLFAGILFETQNTGSQSLILAWPAVLAVLLRAGRLTDSPKMLVATLALAGACVLPPLTIIGERAARAYVGALRNTSLSHEHLKTLGAVNARPEVMQRTQRMMPFLAEHRDTFDRLAYIKELPSPLLFSDPDFQLGQLIGMDHTIGSLLELEKQSGIRFATIMSLNFINPYPWLMDRAAPMHLAIGADPNRAVPATDNAEMEAIRNVDIAILPTCPLTTANTQLLKLYGEGLKQHSRIRLDDCNDAFVNPRLAGKLPAR</sequence>
<dbReference type="EMBL" id="QGGG01000017">
    <property type="protein sequence ID" value="PWJ77644.1"/>
    <property type="molecule type" value="Genomic_DNA"/>
</dbReference>
<keyword evidence="3" id="KW-1185">Reference proteome</keyword>